<name>A0ABT0KUU8_9GAMM</name>
<dbReference type="RefSeq" id="WP_248956907.1">
    <property type="nucleotide sequence ID" value="NZ_JAKIKU010000016.1"/>
</dbReference>
<feature type="transmembrane region" description="Helical" evidence="1">
    <location>
        <begin position="27"/>
        <end position="47"/>
    </location>
</feature>
<keyword evidence="1" id="KW-0812">Transmembrane</keyword>
<dbReference type="EMBL" id="JAKIKU010000016">
    <property type="protein sequence ID" value="MCL1047608.1"/>
    <property type="molecule type" value="Genomic_DNA"/>
</dbReference>
<gene>
    <name evidence="2" type="ORF">L2737_20105</name>
</gene>
<dbReference type="InterPro" id="IPR025489">
    <property type="entry name" value="DUF4381"/>
</dbReference>
<keyword evidence="1" id="KW-0472">Membrane</keyword>
<organism evidence="2 3">
    <name type="scientific">Shewanella electrodiphila</name>
    <dbReference type="NCBI Taxonomy" id="934143"/>
    <lineage>
        <taxon>Bacteria</taxon>
        <taxon>Pseudomonadati</taxon>
        <taxon>Pseudomonadota</taxon>
        <taxon>Gammaproteobacteria</taxon>
        <taxon>Alteromonadales</taxon>
        <taxon>Shewanellaceae</taxon>
        <taxon>Shewanella</taxon>
    </lineage>
</organism>
<protein>
    <submittedName>
        <fullName evidence="2">DUF4381 domain-containing protein</fullName>
    </submittedName>
</protein>
<evidence type="ECO:0000313" key="2">
    <source>
        <dbReference type="EMBL" id="MCL1047608.1"/>
    </source>
</evidence>
<proteinExistence type="predicted"/>
<dbReference type="Pfam" id="PF14316">
    <property type="entry name" value="DUF4381"/>
    <property type="match status" value="1"/>
</dbReference>
<dbReference type="Proteomes" id="UP001202134">
    <property type="component" value="Unassembled WGS sequence"/>
</dbReference>
<sequence length="179" mass="20700">MNTAQTNPALMQLEDIVLPEKISQFPIAPGFWILALFIIAIIIFAVVKIKQHRRYHLPRKAALADFEQLEPANSQYASDINTLLKRTAMSYFPREDFAKLDGERWYQWLGLRLSEQDAINMGQLLKKRYQKDGLTLTESTQLHTFTEQWLNKRSRFIALSDMPENITPTSHQSEASCSQ</sequence>
<comment type="caution">
    <text evidence="2">The sequence shown here is derived from an EMBL/GenBank/DDBJ whole genome shotgun (WGS) entry which is preliminary data.</text>
</comment>
<keyword evidence="3" id="KW-1185">Reference proteome</keyword>
<evidence type="ECO:0000313" key="3">
    <source>
        <dbReference type="Proteomes" id="UP001202134"/>
    </source>
</evidence>
<keyword evidence="1" id="KW-1133">Transmembrane helix</keyword>
<evidence type="ECO:0000256" key="1">
    <source>
        <dbReference type="SAM" id="Phobius"/>
    </source>
</evidence>
<accession>A0ABT0KUU8</accession>
<reference evidence="2 3" key="1">
    <citation type="submission" date="2022-01" db="EMBL/GenBank/DDBJ databases">
        <title>Whole genome-based taxonomy of the Shewanellaceae.</title>
        <authorList>
            <person name="Martin-Rodriguez A.J."/>
        </authorList>
    </citation>
    <scope>NUCLEOTIDE SEQUENCE [LARGE SCALE GENOMIC DNA]</scope>
    <source>
        <strain evidence="2 3">DSM 24955</strain>
    </source>
</reference>